<sequence>MMTVNTPYKMQAAQNELVAEDIKADYAELRETGAEVVRIEFPFGGEGWMTLRYDLTREFYNDTRFGIEPMVSMDDYPRVRQIEKAARPSFLQYDGETHQKKRAVVMKHLTMKKVLALEDRTREMVCEALDEFEAMGERGNIADVLGRLLPVRVLCALLGSPNIENKEVLEASYFLVDSRAMDMDEMIAANNLITDYFREMYEWKKVNPGDDLFTALINDTEAQLWDDEELASFGNVLLAAGHDATGTMLNGILEWLSHEPELYDRLRGEPESLPRALEEFFRLVTVGFGMARGRIAVDDIEDFGGVSIKKGEAVGGNIVSSHQDERVYPNPNEFDMDRENPASHMAFGYGSHACVGAQLARMEIRVALEELFKRYKKFDNVEPHEGWRARRRIKGPKDLWINWERV</sequence>
<evidence type="ECO:0000313" key="4">
    <source>
        <dbReference type="Proteomes" id="UP000267128"/>
    </source>
</evidence>
<keyword evidence="2" id="KW-0408">Iron</keyword>
<dbReference type="PROSITE" id="PS00086">
    <property type="entry name" value="CYTOCHROME_P450"/>
    <property type="match status" value="1"/>
</dbReference>
<dbReference type="GO" id="GO:0020037">
    <property type="term" value="F:heme binding"/>
    <property type="evidence" value="ECO:0007669"/>
    <property type="project" value="InterPro"/>
</dbReference>
<keyword evidence="2" id="KW-0349">Heme</keyword>
<gene>
    <name evidence="3" type="ORF">EFK50_14065</name>
</gene>
<dbReference type="GO" id="GO:0005506">
    <property type="term" value="F:iron ion binding"/>
    <property type="evidence" value="ECO:0007669"/>
    <property type="project" value="InterPro"/>
</dbReference>
<organism evidence="3 4">
    <name type="scientific">Nocardioides marmoriginsengisoli</name>
    <dbReference type="NCBI Taxonomy" id="661483"/>
    <lineage>
        <taxon>Bacteria</taxon>
        <taxon>Bacillati</taxon>
        <taxon>Actinomycetota</taxon>
        <taxon>Actinomycetes</taxon>
        <taxon>Propionibacteriales</taxon>
        <taxon>Nocardioidaceae</taxon>
        <taxon>Nocardioides</taxon>
    </lineage>
</organism>
<comment type="similarity">
    <text evidence="1 2">Belongs to the cytochrome P450 family.</text>
</comment>
<dbReference type="Pfam" id="PF00067">
    <property type="entry name" value="p450"/>
    <property type="match status" value="1"/>
</dbReference>
<keyword evidence="2" id="KW-0479">Metal-binding</keyword>
<reference evidence="3 4" key="1">
    <citation type="submission" date="2018-11" db="EMBL/GenBank/DDBJ databases">
        <authorList>
            <person name="Li F."/>
        </authorList>
    </citation>
    <scope>NUCLEOTIDE SEQUENCE [LARGE SCALE GENOMIC DNA]</scope>
    <source>
        <strain evidence="3 4">Gsoil 097</strain>
    </source>
</reference>
<dbReference type="Gene3D" id="1.10.630.10">
    <property type="entry name" value="Cytochrome P450"/>
    <property type="match status" value="1"/>
</dbReference>
<comment type="caution">
    <text evidence="3">The sequence shown here is derived from an EMBL/GenBank/DDBJ whole genome shotgun (WGS) entry which is preliminary data.</text>
</comment>
<keyword evidence="2" id="KW-0503">Monooxygenase</keyword>
<dbReference type="GO" id="GO:0004497">
    <property type="term" value="F:monooxygenase activity"/>
    <property type="evidence" value="ECO:0007669"/>
    <property type="project" value="UniProtKB-KW"/>
</dbReference>
<dbReference type="PANTHER" id="PTHR46696:SF6">
    <property type="entry name" value="P450, PUTATIVE (EUROFUNG)-RELATED"/>
    <property type="match status" value="1"/>
</dbReference>
<dbReference type="Proteomes" id="UP000267128">
    <property type="component" value="Unassembled WGS sequence"/>
</dbReference>
<evidence type="ECO:0000313" key="3">
    <source>
        <dbReference type="EMBL" id="RNL62855.1"/>
    </source>
</evidence>
<dbReference type="AlphaFoldDB" id="A0A3N0CHD1"/>
<accession>A0A3N0CHD1</accession>
<dbReference type="GO" id="GO:0016705">
    <property type="term" value="F:oxidoreductase activity, acting on paired donors, with incorporation or reduction of molecular oxygen"/>
    <property type="evidence" value="ECO:0007669"/>
    <property type="project" value="InterPro"/>
</dbReference>
<dbReference type="PRINTS" id="PR00359">
    <property type="entry name" value="BP450"/>
</dbReference>
<dbReference type="InterPro" id="IPR002397">
    <property type="entry name" value="Cyt_P450_B"/>
</dbReference>
<proteinExistence type="inferred from homology"/>
<dbReference type="PRINTS" id="PR00385">
    <property type="entry name" value="P450"/>
</dbReference>
<dbReference type="PANTHER" id="PTHR46696">
    <property type="entry name" value="P450, PUTATIVE (EUROFUNG)-RELATED"/>
    <property type="match status" value="1"/>
</dbReference>
<protein>
    <submittedName>
        <fullName evidence="3">Cytochrome P450</fullName>
    </submittedName>
</protein>
<keyword evidence="2" id="KW-0560">Oxidoreductase</keyword>
<dbReference type="InterPro" id="IPR017972">
    <property type="entry name" value="Cyt_P450_CS"/>
</dbReference>
<keyword evidence="4" id="KW-1185">Reference proteome</keyword>
<evidence type="ECO:0000256" key="1">
    <source>
        <dbReference type="ARBA" id="ARBA00010617"/>
    </source>
</evidence>
<dbReference type="EMBL" id="RJSE01000007">
    <property type="protein sequence ID" value="RNL62855.1"/>
    <property type="molecule type" value="Genomic_DNA"/>
</dbReference>
<dbReference type="InterPro" id="IPR036396">
    <property type="entry name" value="Cyt_P450_sf"/>
</dbReference>
<dbReference type="InterPro" id="IPR001128">
    <property type="entry name" value="Cyt_P450"/>
</dbReference>
<dbReference type="SUPFAM" id="SSF48264">
    <property type="entry name" value="Cytochrome P450"/>
    <property type="match status" value="1"/>
</dbReference>
<evidence type="ECO:0000256" key="2">
    <source>
        <dbReference type="RuleBase" id="RU000461"/>
    </source>
</evidence>
<name>A0A3N0CHD1_9ACTN</name>